<evidence type="ECO:0000313" key="12">
    <source>
        <dbReference type="Proteomes" id="UP000568839"/>
    </source>
</evidence>
<dbReference type="RefSeq" id="WP_184405007.1">
    <property type="nucleotide sequence ID" value="NZ_JACHHJ010000004.1"/>
</dbReference>
<evidence type="ECO:0000313" key="11">
    <source>
        <dbReference type="EMBL" id="MBB6450957.1"/>
    </source>
</evidence>
<feature type="domain" description="Spore germination GerAC-like C-terminal" evidence="9">
    <location>
        <begin position="200"/>
        <end position="359"/>
    </location>
</feature>
<sequence>MNRAMRMITFLSLLLVFTGCSAQPQLIEDIQFIQAMGYDLIDGETQATGVTTIYMPAEDASPENATLNVPRDDLEDLYSKFQAKSSRYMDTSRSRVHLFHEELAAEEGVFPIFDTIQRNPMIEQDMKVAVTKGTTKEILEGDYPLASTVYRYLLDLIELNKDEQIPQANFHDFLYLYYAEGADPHLPLLKKQGDHVVIIGTALFKGDKYIEEMDLEQAHIFRMLIEDTEEGTVNIDLNEDKSVGFHHLSTYPDWTIKQENDGIHVQVDVEIEGVLRETQNIDVSQTENIQQLETIAAQQLQTELEEIIHFLQENEIDTIGIGERVGQNVRGLDIQQWEEEEYTDLDVEVNVDFTIENTGAVE</sequence>
<comment type="subcellular location">
    <subcellularLocation>
        <location evidence="1">Membrane</location>
        <topology evidence="1">Lipid-anchor</topology>
    </subcellularLocation>
</comment>
<evidence type="ECO:0000256" key="1">
    <source>
        <dbReference type="ARBA" id="ARBA00004635"/>
    </source>
</evidence>
<comment type="similarity">
    <text evidence="2">Belongs to the GerABKC lipoprotein family.</text>
</comment>
<dbReference type="PANTHER" id="PTHR35789">
    <property type="entry name" value="SPORE GERMINATION PROTEIN B3"/>
    <property type="match status" value="1"/>
</dbReference>
<keyword evidence="7" id="KW-0449">Lipoprotein</keyword>
<name>A0A841PQ45_9BACL</name>
<reference evidence="11 12" key="1">
    <citation type="submission" date="2020-08" db="EMBL/GenBank/DDBJ databases">
        <title>Genomic Encyclopedia of Type Strains, Phase IV (KMG-IV): sequencing the most valuable type-strain genomes for metagenomic binning, comparative biology and taxonomic classification.</title>
        <authorList>
            <person name="Goeker M."/>
        </authorList>
    </citation>
    <scope>NUCLEOTIDE SEQUENCE [LARGE SCALE GENOMIC DNA]</scope>
    <source>
        <strain evidence="11 12">DSM 21769</strain>
    </source>
</reference>
<dbReference type="Pfam" id="PF25198">
    <property type="entry name" value="Spore_GerAC_N"/>
    <property type="match status" value="1"/>
</dbReference>
<keyword evidence="5" id="KW-0472">Membrane</keyword>
<evidence type="ECO:0000256" key="7">
    <source>
        <dbReference type="ARBA" id="ARBA00023288"/>
    </source>
</evidence>
<dbReference type="PROSITE" id="PS51257">
    <property type="entry name" value="PROKAR_LIPOPROTEIN"/>
    <property type="match status" value="1"/>
</dbReference>
<accession>A0A841PQ45</accession>
<dbReference type="PANTHER" id="PTHR35789:SF1">
    <property type="entry name" value="SPORE GERMINATION PROTEIN B3"/>
    <property type="match status" value="1"/>
</dbReference>
<dbReference type="InterPro" id="IPR008844">
    <property type="entry name" value="Spore_GerAC-like"/>
</dbReference>
<dbReference type="Proteomes" id="UP000568839">
    <property type="component" value="Unassembled WGS sequence"/>
</dbReference>
<keyword evidence="6" id="KW-0564">Palmitate</keyword>
<feature type="signal peptide" evidence="8">
    <location>
        <begin position="1"/>
        <end position="22"/>
    </location>
</feature>
<dbReference type="EMBL" id="JACHHJ010000004">
    <property type="protein sequence ID" value="MBB6450957.1"/>
    <property type="molecule type" value="Genomic_DNA"/>
</dbReference>
<dbReference type="AlphaFoldDB" id="A0A841PQ45"/>
<evidence type="ECO:0000259" key="10">
    <source>
        <dbReference type="Pfam" id="PF25198"/>
    </source>
</evidence>
<dbReference type="InterPro" id="IPR046953">
    <property type="entry name" value="Spore_GerAC-like_C"/>
</dbReference>
<evidence type="ECO:0000259" key="9">
    <source>
        <dbReference type="Pfam" id="PF05504"/>
    </source>
</evidence>
<dbReference type="InterPro" id="IPR057336">
    <property type="entry name" value="GerAC_N"/>
</dbReference>
<dbReference type="GO" id="GO:0016020">
    <property type="term" value="C:membrane"/>
    <property type="evidence" value="ECO:0007669"/>
    <property type="project" value="UniProtKB-SubCell"/>
</dbReference>
<feature type="chain" id="PRO_5032608117" evidence="8">
    <location>
        <begin position="23"/>
        <end position="362"/>
    </location>
</feature>
<feature type="domain" description="Spore germination protein N-terminal" evidence="10">
    <location>
        <begin position="26"/>
        <end position="190"/>
    </location>
</feature>
<dbReference type="GO" id="GO:0009847">
    <property type="term" value="P:spore germination"/>
    <property type="evidence" value="ECO:0007669"/>
    <property type="project" value="InterPro"/>
</dbReference>
<dbReference type="Gene3D" id="3.30.300.210">
    <property type="entry name" value="Nutrient germinant receptor protein C, domain 3"/>
    <property type="match status" value="1"/>
</dbReference>
<keyword evidence="3" id="KW-0309">Germination</keyword>
<keyword evidence="4 8" id="KW-0732">Signal</keyword>
<evidence type="ECO:0000256" key="8">
    <source>
        <dbReference type="SAM" id="SignalP"/>
    </source>
</evidence>
<evidence type="ECO:0000256" key="4">
    <source>
        <dbReference type="ARBA" id="ARBA00022729"/>
    </source>
</evidence>
<protein>
    <submittedName>
        <fullName evidence="11">Spore germination protein</fullName>
    </submittedName>
</protein>
<dbReference type="InterPro" id="IPR038501">
    <property type="entry name" value="Spore_GerAC_C_sf"/>
</dbReference>
<dbReference type="NCBIfam" id="TIGR02887">
    <property type="entry name" value="spore_ger_x_C"/>
    <property type="match status" value="1"/>
</dbReference>
<evidence type="ECO:0000256" key="2">
    <source>
        <dbReference type="ARBA" id="ARBA00007886"/>
    </source>
</evidence>
<proteinExistence type="inferred from homology"/>
<evidence type="ECO:0000256" key="3">
    <source>
        <dbReference type="ARBA" id="ARBA00022544"/>
    </source>
</evidence>
<gene>
    <name evidence="11" type="ORF">HNR44_002947</name>
</gene>
<organism evidence="11 12">
    <name type="scientific">Geomicrobium halophilum</name>
    <dbReference type="NCBI Taxonomy" id="549000"/>
    <lineage>
        <taxon>Bacteria</taxon>
        <taxon>Bacillati</taxon>
        <taxon>Bacillota</taxon>
        <taxon>Bacilli</taxon>
        <taxon>Bacillales</taxon>
        <taxon>Geomicrobium</taxon>
    </lineage>
</organism>
<keyword evidence="12" id="KW-1185">Reference proteome</keyword>
<dbReference type="Pfam" id="PF05504">
    <property type="entry name" value="Spore_GerAC"/>
    <property type="match status" value="1"/>
</dbReference>
<evidence type="ECO:0000256" key="6">
    <source>
        <dbReference type="ARBA" id="ARBA00023139"/>
    </source>
</evidence>
<comment type="caution">
    <text evidence="11">The sequence shown here is derived from an EMBL/GenBank/DDBJ whole genome shotgun (WGS) entry which is preliminary data.</text>
</comment>
<evidence type="ECO:0000256" key="5">
    <source>
        <dbReference type="ARBA" id="ARBA00023136"/>
    </source>
</evidence>